<comment type="caution">
    <text evidence="1">The sequence shown here is derived from an EMBL/GenBank/DDBJ whole genome shotgun (WGS) entry which is preliminary data.</text>
</comment>
<reference evidence="1 2" key="1">
    <citation type="journal article" date="2007" name="Int. J. Syst. Evol. Microbiol.">
        <title>Description of Pelomonas aquatica sp. nov. and Pelomonas puraquae sp. nov., isolated from industrial and haemodialysis water.</title>
        <authorList>
            <person name="Gomila M."/>
            <person name="Bowien B."/>
            <person name="Falsen E."/>
            <person name="Moore E.R."/>
            <person name="Lalucat J."/>
        </authorList>
    </citation>
    <scope>NUCLEOTIDE SEQUENCE [LARGE SCALE GENOMIC DNA]</scope>
    <source>
        <strain evidence="1 2">CCUG 52769</strain>
    </source>
</reference>
<dbReference type="Proteomes" id="UP000197446">
    <property type="component" value="Unassembled WGS sequence"/>
</dbReference>
<evidence type="ECO:0000313" key="2">
    <source>
        <dbReference type="Proteomes" id="UP000197446"/>
    </source>
</evidence>
<accession>A0A254NJA8</accession>
<dbReference type="AlphaFoldDB" id="A0A254NJA8"/>
<dbReference type="EMBL" id="NISI01000001">
    <property type="protein sequence ID" value="OWR06107.1"/>
    <property type="molecule type" value="Genomic_DNA"/>
</dbReference>
<dbReference type="Pfam" id="PF07606">
    <property type="entry name" value="DUF1569"/>
    <property type="match status" value="1"/>
</dbReference>
<evidence type="ECO:0000313" key="1">
    <source>
        <dbReference type="EMBL" id="OWR06107.1"/>
    </source>
</evidence>
<dbReference type="Gene3D" id="1.20.120.450">
    <property type="entry name" value="dinb family like domain"/>
    <property type="match status" value="1"/>
</dbReference>
<name>A0A254NJA8_9BURK</name>
<evidence type="ECO:0008006" key="3">
    <source>
        <dbReference type="Google" id="ProtNLM"/>
    </source>
</evidence>
<dbReference type="RefSeq" id="WP_088482308.1">
    <property type="nucleotide sequence ID" value="NZ_NISI01000001.1"/>
</dbReference>
<proteinExistence type="predicted"/>
<dbReference type="InterPro" id="IPR011463">
    <property type="entry name" value="DUF1569"/>
</dbReference>
<keyword evidence="2" id="KW-1185">Reference proteome</keyword>
<gene>
    <name evidence="1" type="ORF">CDO81_06695</name>
</gene>
<organism evidence="1 2">
    <name type="scientific">Roseateles puraquae</name>
    <dbReference type="NCBI Taxonomy" id="431059"/>
    <lineage>
        <taxon>Bacteria</taxon>
        <taxon>Pseudomonadati</taxon>
        <taxon>Pseudomonadota</taxon>
        <taxon>Betaproteobacteria</taxon>
        <taxon>Burkholderiales</taxon>
        <taxon>Sphaerotilaceae</taxon>
        <taxon>Roseateles</taxon>
    </lineage>
</organism>
<sequence>MDRRRALKTSAVLLATPVAATQLVGCSGRLSHFVTWQQGQQAVLDLLFREQVVQGNPWNLSQVLQHLAQSIEFSMQGFPALKGAWFRSTLGSAAFTVFNARGAMSHDLSEPIPGAPALDAAQALKVSVQRLLDAMEAFANFNGTLRPHFAYGELTKVQYERAHLMHLANHWTQFQPKTATA</sequence>
<dbReference type="OrthoDB" id="336237at2"/>
<dbReference type="InterPro" id="IPR034660">
    <property type="entry name" value="DinB/YfiT-like"/>
</dbReference>
<protein>
    <recommendedName>
        <fullName evidence="3">Twin-arginine translocation pathway signal</fullName>
    </recommendedName>
</protein>